<dbReference type="InterPro" id="IPR032774">
    <property type="entry name" value="WG_beta_rep"/>
</dbReference>
<dbReference type="Proteomes" id="UP000557392">
    <property type="component" value="Unassembled WGS sequence"/>
</dbReference>
<dbReference type="EMBL" id="JACIEH010000001">
    <property type="protein sequence ID" value="MBB4097293.1"/>
    <property type="molecule type" value="Genomic_DNA"/>
</dbReference>
<evidence type="ECO:0008006" key="3">
    <source>
        <dbReference type="Google" id="ProtNLM"/>
    </source>
</evidence>
<dbReference type="AlphaFoldDB" id="A0A7W6JPQ2"/>
<organism evidence="1 2">
    <name type="scientific">Sphingomonas kyeonggiensis</name>
    <dbReference type="NCBI Taxonomy" id="1268553"/>
    <lineage>
        <taxon>Bacteria</taxon>
        <taxon>Pseudomonadati</taxon>
        <taxon>Pseudomonadota</taxon>
        <taxon>Alphaproteobacteria</taxon>
        <taxon>Sphingomonadales</taxon>
        <taxon>Sphingomonadaceae</taxon>
        <taxon>Sphingomonas</taxon>
    </lineage>
</organism>
<dbReference type="Pfam" id="PF14903">
    <property type="entry name" value="WG_beta_rep"/>
    <property type="match status" value="1"/>
</dbReference>
<keyword evidence="2" id="KW-1185">Reference proteome</keyword>
<dbReference type="RefSeq" id="WP_183994810.1">
    <property type="nucleotide sequence ID" value="NZ_JACIEH010000001.1"/>
</dbReference>
<proteinExistence type="predicted"/>
<sequence length="173" mass="18980">MRRLLLPLFALATAAAPAPGDYPLACFYAPRGGELDTFQDCAARNPDGTIRLAPAHLRQLDFDRAGLAAIHVGESFHYVRRDGRTAPVMTMDNGADPFVQDRARSRLGGKIGFIDRSLRLVIPRRYDGALPFARGAAEVCTGCTPASDGEHGWYEGGRWARIDRSGRERPAQR</sequence>
<evidence type="ECO:0000313" key="2">
    <source>
        <dbReference type="Proteomes" id="UP000557392"/>
    </source>
</evidence>
<name>A0A7W6JPQ2_9SPHN</name>
<gene>
    <name evidence="1" type="ORF">GGR46_000826</name>
</gene>
<comment type="caution">
    <text evidence="1">The sequence shown here is derived from an EMBL/GenBank/DDBJ whole genome shotgun (WGS) entry which is preliminary data.</text>
</comment>
<accession>A0A7W6JPQ2</accession>
<reference evidence="1 2" key="1">
    <citation type="submission" date="2020-08" db="EMBL/GenBank/DDBJ databases">
        <title>Genomic Encyclopedia of Type Strains, Phase IV (KMG-IV): sequencing the most valuable type-strain genomes for metagenomic binning, comparative biology and taxonomic classification.</title>
        <authorList>
            <person name="Goeker M."/>
        </authorList>
    </citation>
    <scope>NUCLEOTIDE SEQUENCE [LARGE SCALE GENOMIC DNA]</scope>
    <source>
        <strain evidence="1 2">DSM 101806</strain>
    </source>
</reference>
<evidence type="ECO:0000313" key="1">
    <source>
        <dbReference type="EMBL" id="MBB4097293.1"/>
    </source>
</evidence>
<protein>
    <recommendedName>
        <fullName evidence="3">WG repeat-containing protein</fullName>
    </recommendedName>
</protein>